<organism evidence="2 3">
    <name type="scientific">Fervidicella metallireducens AeB</name>
    <dbReference type="NCBI Taxonomy" id="1403537"/>
    <lineage>
        <taxon>Bacteria</taxon>
        <taxon>Bacillati</taxon>
        <taxon>Bacillota</taxon>
        <taxon>Clostridia</taxon>
        <taxon>Eubacteriales</taxon>
        <taxon>Clostridiaceae</taxon>
        <taxon>Fervidicella</taxon>
    </lineage>
</organism>
<comment type="caution">
    <text evidence="2">The sequence shown here is derived from an EMBL/GenBank/DDBJ whole genome shotgun (WGS) entry which is preliminary data.</text>
</comment>
<keyword evidence="1" id="KW-0175">Coiled coil</keyword>
<dbReference type="EMBL" id="AZQP01000048">
    <property type="protein sequence ID" value="EYE87566.1"/>
    <property type="molecule type" value="Genomic_DNA"/>
</dbReference>
<sequence length="180" mass="20626">MKKILSAVLTIMFIFTLTLINMDPVKAATEKQKKVELKAAKELEKTEKKALTEKIKAKKLELKALMERNKSLREDIKNKRQQIKSILAELNKSKDNPEIKAKLDQVNAKLLSLQPDKETLKNLRMAGKPFWEQFKANISAKNIDAALLNLEKIASIRDSRYEALAKINKTLDEILEILKK</sequence>
<dbReference type="AlphaFoldDB" id="A0A017RSM1"/>
<feature type="coiled-coil region" evidence="1">
    <location>
        <begin position="26"/>
        <end position="96"/>
    </location>
</feature>
<protein>
    <submittedName>
        <fullName evidence="2">Uncharacterized protein</fullName>
    </submittedName>
</protein>
<proteinExistence type="predicted"/>
<reference evidence="2 3" key="1">
    <citation type="journal article" date="2014" name="Genome Announc.">
        <title>Draft Genome Sequence of Fervidicella metallireducens Strain AeBT, an Iron-Reducing Thermoanaerobe from the Great Artesian Basin.</title>
        <authorList>
            <person name="Patel B.K."/>
        </authorList>
    </citation>
    <scope>NUCLEOTIDE SEQUENCE [LARGE SCALE GENOMIC DNA]</scope>
    <source>
        <strain evidence="2 3">AeB</strain>
    </source>
</reference>
<evidence type="ECO:0000256" key="1">
    <source>
        <dbReference type="SAM" id="Coils"/>
    </source>
</evidence>
<gene>
    <name evidence="2" type="ORF">Q428_12630</name>
</gene>
<dbReference type="Proteomes" id="UP000019681">
    <property type="component" value="Unassembled WGS sequence"/>
</dbReference>
<keyword evidence="3" id="KW-1185">Reference proteome</keyword>
<name>A0A017RSM1_9CLOT</name>
<accession>A0A017RSM1</accession>
<evidence type="ECO:0000313" key="3">
    <source>
        <dbReference type="Proteomes" id="UP000019681"/>
    </source>
</evidence>
<dbReference type="RefSeq" id="WP_035381242.1">
    <property type="nucleotide sequence ID" value="NZ_AZQP01000048.1"/>
</dbReference>
<evidence type="ECO:0000313" key="2">
    <source>
        <dbReference type="EMBL" id="EYE87566.1"/>
    </source>
</evidence>